<keyword evidence="3 6" id="KW-0812">Transmembrane</keyword>
<dbReference type="InterPro" id="IPR050833">
    <property type="entry name" value="Poly_Biosynth_Transport"/>
</dbReference>
<dbReference type="InterPro" id="IPR002528">
    <property type="entry name" value="MATE_fam"/>
</dbReference>
<dbReference type="Proteomes" id="UP000245535">
    <property type="component" value="Unassembled WGS sequence"/>
</dbReference>
<accession>A0A315ZXR4</accession>
<evidence type="ECO:0000313" key="8">
    <source>
        <dbReference type="Proteomes" id="UP000245535"/>
    </source>
</evidence>
<feature type="transmembrane region" description="Helical" evidence="6">
    <location>
        <begin position="274"/>
        <end position="297"/>
    </location>
</feature>
<protein>
    <submittedName>
        <fullName evidence="7">O-antigen/teichoic acid export membrane protein</fullName>
    </submittedName>
</protein>
<dbReference type="Pfam" id="PF01554">
    <property type="entry name" value="MatE"/>
    <property type="match status" value="1"/>
</dbReference>
<dbReference type="RefSeq" id="WP_109618818.1">
    <property type="nucleotide sequence ID" value="NZ_QGDO01000003.1"/>
</dbReference>
<feature type="transmembrane region" description="Helical" evidence="6">
    <location>
        <begin position="351"/>
        <end position="373"/>
    </location>
</feature>
<dbReference type="GO" id="GO:0015297">
    <property type="term" value="F:antiporter activity"/>
    <property type="evidence" value="ECO:0007669"/>
    <property type="project" value="InterPro"/>
</dbReference>
<feature type="transmembrane region" description="Helical" evidence="6">
    <location>
        <begin position="151"/>
        <end position="172"/>
    </location>
</feature>
<dbReference type="GO" id="GO:0005886">
    <property type="term" value="C:plasma membrane"/>
    <property type="evidence" value="ECO:0007669"/>
    <property type="project" value="UniProtKB-SubCell"/>
</dbReference>
<feature type="transmembrane region" description="Helical" evidence="6">
    <location>
        <begin position="9"/>
        <end position="27"/>
    </location>
</feature>
<dbReference type="GO" id="GO:0042910">
    <property type="term" value="F:xenobiotic transmembrane transporter activity"/>
    <property type="evidence" value="ECO:0007669"/>
    <property type="project" value="InterPro"/>
</dbReference>
<feature type="transmembrane region" description="Helical" evidence="6">
    <location>
        <begin position="78"/>
        <end position="100"/>
    </location>
</feature>
<evidence type="ECO:0000256" key="1">
    <source>
        <dbReference type="ARBA" id="ARBA00004651"/>
    </source>
</evidence>
<feature type="transmembrane region" description="Helical" evidence="6">
    <location>
        <begin position="192"/>
        <end position="211"/>
    </location>
</feature>
<evidence type="ECO:0000256" key="6">
    <source>
        <dbReference type="SAM" id="Phobius"/>
    </source>
</evidence>
<dbReference type="OrthoDB" id="9814608at2"/>
<keyword evidence="8" id="KW-1185">Reference proteome</keyword>
<keyword evidence="4 6" id="KW-1133">Transmembrane helix</keyword>
<comment type="subcellular location">
    <subcellularLocation>
        <location evidence="1">Cell membrane</location>
        <topology evidence="1">Multi-pass membrane protein</topology>
    </subcellularLocation>
</comment>
<keyword evidence="5 6" id="KW-0472">Membrane</keyword>
<evidence type="ECO:0000256" key="4">
    <source>
        <dbReference type="ARBA" id="ARBA00022989"/>
    </source>
</evidence>
<name>A0A315ZXR4_SEDFL</name>
<feature type="transmembrane region" description="Helical" evidence="6">
    <location>
        <begin position="385"/>
        <end position="404"/>
    </location>
</feature>
<evidence type="ECO:0000256" key="2">
    <source>
        <dbReference type="ARBA" id="ARBA00022475"/>
    </source>
</evidence>
<evidence type="ECO:0000313" key="7">
    <source>
        <dbReference type="EMBL" id="PWJ42137.1"/>
    </source>
</evidence>
<feature type="transmembrane region" description="Helical" evidence="6">
    <location>
        <begin position="318"/>
        <end position="345"/>
    </location>
</feature>
<feature type="transmembrane region" description="Helical" evidence="6">
    <location>
        <begin position="39"/>
        <end position="58"/>
    </location>
</feature>
<feature type="transmembrane region" description="Helical" evidence="6">
    <location>
        <begin position="231"/>
        <end position="251"/>
    </location>
</feature>
<evidence type="ECO:0000256" key="3">
    <source>
        <dbReference type="ARBA" id="ARBA00022692"/>
    </source>
</evidence>
<evidence type="ECO:0000256" key="5">
    <source>
        <dbReference type="ARBA" id="ARBA00023136"/>
    </source>
</evidence>
<proteinExistence type="predicted"/>
<feature type="transmembrane region" description="Helical" evidence="6">
    <location>
        <begin position="470"/>
        <end position="487"/>
    </location>
</feature>
<dbReference type="AlphaFoldDB" id="A0A315ZXR4"/>
<organism evidence="7 8">
    <name type="scientific">Sediminitomix flava</name>
    <dbReference type="NCBI Taxonomy" id="379075"/>
    <lineage>
        <taxon>Bacteria</taxon>
        <taxon>Pseudomonadati</taxon>
        <taxon>Bacteroidota</taxon>
        <taxon>Cytophagia</taxon>
        <taxon>Cytophagales</taxon>
        <taxon>Flammeovirgaceae</taxon>
        <taxon>Sediminitomix</taxon>
    </lineage>
</organism>
<keyword evidence="2" id="KW-1003">Cell membrane</keyword>
<feature type="transmembrane region" description="Helical" evidence="6">
    <location>
        <begin position="444"/>
        <end position="464"/>
    </location>
</feature>
<feature type="transmembrane region" description="Helical" evidence="6">
    <location>
        <begin position="410"/>
        <end position="432"/>
    </location>
</feature>
<dbReference type="EMBL" id="QGDO01000003">
    <property type="protein sequence ID" value="PWJ42137.1"/>
    <property type="molecule type" value="Genomic_DNA"/>
</dbReference>
<sequence length="499" mass="56356">MFKKLLSETVIYGGTTILTRLVSYALVPLHTGVFKVDDYGIVSLFFTYIVFFNVVYTYGMETAFFRFSNLKGENKEKVFNQIMTSLLFTSVLFSGIGIYFSQNIAEALGYSNAQHYVVWIFMLIAIDAIVSVPFAKLRLEKKATLFASYKIVNVLIMFGLNYFFLLTCPSILKGESFSSLKPFVESFYDPNLGYGYVFLANLIANSTYLLMFVKDWLRLKFVYDKELYSKILNYGLPLVISGLAFAVNEVADRQLLFSWLPDGFYAEGDGEYAVGVYSACYKLSIFITMSVMAFKYAAEPFFFARAGEKNSKNQLSIIMRYFVIVLAMMYVGILANVDWIAPILIRKPEYLVGLNVVPILLMANIFLGIYYNLAIWYKLTDKTRYGAVISTIGALITISINFILIPKYGYFGSAIATFSAYGSMMVISYLLGQKHYPVPYTTKNSLIHLFVAVVLGYVCFFEISAGTLGLILKNGIVAVYILGTLFIEKKKLQNLQISN</sequence>
<comment type="caution">
    <text evidence="7">The sequence shown here is derived from an EMBL/GenBank/DDBJ whole genome shotgun (WGS) entry which is preliminary data.</text>
</comment>
<dbReference type="PANTHER" id="PTHR30250:SF11">
    <property type="entry name" value="O-ANTIGEN TRANSPORTER-RELATED"/>
    <property type="match status" value="1"/>
</dbReference>
<feature type="transmembrane region" description="Helical" evidence="6">
    <location>
        <begin position="116"/>
        <end position="139"/>
    </location>
</feature>
<reference evidence="7 8" key="1">
    <citation type="submission" date="2018-03" db="EMBL/GenBank/DDBJ databases">
        <title>Genomic Encyclopedia of Archaeal and Bacterial Type Strains, Phase II (KMG-II): from individual species to whole genera.</title>
        <authorList>
            <person name="Goeker M."/>
        </authorList>
    </citation>
    <scope>NUCLEOTIDE SEQUENCE [LARGE SCALE GENOMIC DNA]</scope>
    <source>
        <strain evidence="7 8">DSM 28229</strain>
    </source>
</reference>
<gene>
    <name evidence="7" type="ORF">BC781_103387</name>
</gene>
<dbReference type="PANTHER" id="PTHR30250">
    <property type="entry name" value="PST FAMILY PREDICTED COLANIC ACID TRANSPORTER"/>
    <property type="match status" value="1"/>
</dbReference>
<dbReference type="Pfam" id="PF13440">
    <property type="entry name" value="Polysacc_synt_3"/>
    <property type="match status" value="1"/>
</dbReference>